<protein>
    <submittedName>
        <fullName evidence="2">Uncharacterized protein</fullName>
    </submittedName>
</protein>
<comment type="caution">
    <text evidence="2">The sequence shown here is derived from an EMBL/GenBank/DDBJ whole genome shotgun (WGS) entry which is preliminary data.</text>
</comment>
<dbReference type="Proteomes" id="UP000011615">
    <property type="component" value="Unassembled WGS sequence"/>
</dbReference>
<keyword evidence="3" id="KW-1185">Reference proteome</keyword>
<dbReference type="AlphaFoldDB" id="M0CA51"/>
<dbReference type="EMBL" id="AOIT01000049">
    <property type="protein sequence ID" value="ELZ19232.1"/>
    <property type="molecule type" value="Genomic_DNA"/>
</dbReference>
<name>M0CA51_9EURY</name>
<proteinExistence type="predicted"/>
<sequence>MSASDRVPTAFVHHDPTVLIELSVIELDIRGCPLRARGSVGGVASGRYSGSGERGLSRPGENSSGHGFALTFKL</sequence>
<reference evidence="2 3" key="1">
    <citation type="journal article" date="2014" name="PLoS Genet.">
        <title>Phylogenetically driven sequencing of extremely halophilic archaea reveals strategies for static and dynamic osmo-response.</title>
        <authorList>
            <person name="Becker E.A."/>
            <person name="Seitzer P.M."/>
            <person name="Tritt A."/>
            <person name="Larsen D."/>
            <person name="Krusor M."/>
            <person name="Yao A.I."/>
            <person name="Wu D."/>
            <person name="Madern D."/>
            <person name="Eisen J.A."/>
            <person name="Darling A.E."/>
            <person name="Facciotti M.T."/>
        </authorList>
    </citation>
    <scope>NUCLEOTIDE SEQUENCE [LARGE SCALE GENOMIC DNA]</scope>
    <source>
        <strain evidence="2 3">JCM 13563</strain>
    </source>
</reference>
<feature type="region of interest" description="Disordered" evidence="1">
    <location>
        <begin position="46"/>
        <end position="74"/>
    </location>
</feature>
<evidence type="ECO:0000313" key="2">
    <source>
        <dbReference type="EMBL" id="ELZ19232.1"/>
    </source>
</evidence>
<organism evidence="2 3">
    <name type="scientific">Natrinema limicola JCM 13563</name>
    <dbReference type="NCBI Taxonomy" id="1230457"/>
    <lineage>
        <taxon>Archaea</taxon>
        <taxon>Methanobacteriati</taxon>
        <taxon>Methanobacteriota</taxon>
        <taxon>Stenosarchaea group</taxon>
        <taxon>Halobacteria</taxon>
        <taxon>Halobacteriales</taxon>
        <taxon>Natrialbaceae</taxon>
        <taxon>Natrinema</taxon>
    </lineage>
</organism>
<evidence type="ECO:0000256" key="1">
    <source>
        <dbReference type="SAM" id="MobiDB-lite"/>
    </source>
</evidence>
<dbReference type="STRING" id="1230457.C476_12261"/>
<evidence type="ECO:0000313" key="3">
    <source>
        <dbReference type="Proteomes" id="UP000011615"/>
    </source>
</evidence>
<accession>M0CA51</accession>
<gene>
    <name evidence="2" type="ORF">C476_12261</name>
</gene>